<dbReference type="PANTHER" id="PTHR11048">
    <property type="entry name" value="PRENYLTRANSFERASES"/>
    <property type="match status" value="1"/>
</dbReference>
<protein>
    <recommendedName>
        <fullName evidence="11 12">4-hydroxybenzoate octaprenyltransferase</fullName>
        <ecNumber evidence="11 12">2.5.1.39</ecNumber>
    </recommendedName>
    <alternativeName>
        <fullName evidence="11">4-HB polyprenyltransferase</fullName>
    </alternativeName>
</protein>
<sequence>MSTHWIERLPAGVIRESLLLMRVDRPIGTYLLMWPALWGVVAASKPAWPDPIMLLIFALGAFVMRSAGCVANDLADRKIDPHVSRTKMRPLAAGRISVRAATVLLLLLLVIALSLALQLNFLTIKLAFAGAFLAVTYPLTKRFVSIPQFYMGAAFGWAAVMAWAATAGSLAPATWTLFFITLFWAAGYDTLYGMMDRQDDLKIGVKSTAILFGQFDLMAVGILYLITLALLTLLGQQLGLGLIYYGMVVMSGAHMVWQLYDCRGRQTERLLRSFLSNQWLGSILFIGILFG</sequence>
<proteinExistence type="inferred from homology"/>
<dbReference type="GO" id="GO:0008412">
    <property type="term" value="F:4-hydroxybenzoate polyprenyltransferase activity"/>
    <property type="evidence" value="ECO:0007669"/>
    <property type="project" value="UniProtKB-UniRule"/>
</dbReference>
<dbReference type="FunFam" id="1.20.120.1780:FF:000001">
    <property type="entry name" value="4-hydroxybenzoate octaprenyltransferase"/>
    <property type="match status" value="1"/>
</dbReference>
<evidence type="ECO:0000256" key="10">
    <source>
        <dbReference type="ARBA" id="ARBA00023136"/>
    </source>
</evidence>
<keyword evidence="9 11" id="KW-1133">Transmembrane helix</keyword>
<evidence type="ECO:0000256" key="12">
    <source>
        <dbReference type="NCBIfam" id="TIGR01474"/>
    </source>
</evidence>
<keyword evidence="10 11" id="KW-0472">Membrane</keyword>
<keyword evidence="8 11" id="KW-0812">Transmembrane</keyword>
<keyword evidence="11" id="KW-0460">Magnesium</keyword>
<dbReference type="EC" id="2.5.1.39" evidence="11 12"/>
<organism evidence="13">
    <name type="scientific">Magnetococcus massalia (strain MO-1)</name>
    <dbReference type="NCBI Taxonomy" id="451514"/>
    <lineage>
        <taxon>Bacteria</taxon>
        <taxon>Pseudomonadati</taxon>
        <taxon>Pseudomonadota</taxon>
        <taxon>Magnetococcia</taxon>
        <taxon>Magnetococcales</taxon>
        <taxon>Magnetococcaceae</taxon>
        <taxon>Magnetococcus</taxon>
    </lineage>
</organism>
<comment type="pathway">
    <text evidence="11">Cofactor biosynthesis; ubiquinone biosynthesis.</text>
</comment>
<dbReference type="Gene3D" id="1.10.357.140">
    <property type="entry name" value="UbiA prenyltransferase"/>
    <property type="match status" value="1"/>
</dbReference>
<comment type="cofactor">
    <cofactor evidence="1 11">
        <name>Mg(2+)</name>
        <dbReference type="ChEBI" id="CHEBI:18420"/>
    </cofactor>
</comment>
<evidence type="ECO:0000256" key="9">
    <source>
        <dbReference type="ARBA" id="ARBA00022989"/>
    </source>
</evidence>
<comment type="subcellular location">
    <subcellularLocation>
        <location evidence="11">Cell inner membrane</location>
        <topology evidence="11">Multi-pass membrane protein</topology>
    </subcellularLocation>
    <subcellularLocation>
        <location evidence="2">Membrane</location>
        <topology evidence="2">Multi-pass membrane protein</topology>
    </subcellularLocation>
</comment>
<dbReference type="Gene3D" id="1.20.120.1780">
    <property type="entry name" value="UbiA prenyltransferase"/>
    <property type="match status" value="1"/>
</dbReference>
<comment type="function">
    <text evidence="11">Catalyzes the prenylation of para-hydroxybenzoate (PHB) with an all-trans polyprenyl group. Mediates the second step in the final reaction sequence of ubiquinone-8 (UQ-8) biosynthesis, which is the condensation of the polyisoprenoid side chain with PHB, generating the first membrane-bound Q intermediate 3-octaprenyl-4-hydroxybenzoate.</text>
</comment>
<feature type="transmembrane region" description="Helical" evidence="11">
    <location>
        <begin position="54"/>
        <end position="75"/>
    </location>
</feature>
<evidence type="ECO:0000256" key="3">
    <source>
        <dbReference type="ARBA" id="ARBA00005985"/>
    </source>
</evidence>
<dbReference type="NCBIfam" id="TIGR01474">
    <property type="entry name" value="ubiA_proteo"/>
    <property type="match status" value="1"/>
</dbReference>
<evidence type="ECO:0000256" key="8">
    <source>
        <dbReference type="ARBA" id="ARBA00022692"/>
    </source>
</evidence>
<evidence type="ECO:0000256" key="5">
    <source>
        <dbReference type="ARBA" id="ARBA00022519"/>
    </source>
</evidence>
<dbReference type="GO" id="GO:0005886">
    <property type="term" value="C:plasma membrane"/>
    <property type="evidence" value="ECO:0007669"/>
    <property type="project" value="UniProtKB-SubCell"/>
</dbReference>
<feature type="transmembrane region" description="Helical" evidence="11">
    <location>
        <begin position="149"/>
        <end position="167"/>
    </location>
</feature>
<dbReference type="PROSITE" id="PS00943">
    <property type="entry name" value="UBIA"/>
    <property type="match status" value="1"/>
</dbReference>
<keyword evidence="7 11" id="KW-0831">Ubiquinone biosynthesis</keyword>
<dbReference type="FunFam" id="1.10.357.140:FF:000008">
    <property type="entry name" value="4-hydroxybenzoate octaprenyltransferase"/>
    <property type="match status" value="1"/>
</dbReference>
<keyword evidence="6 11" id="KW-0808">Transferase</keyword>
<name>A0A1S7LLQ5_MAGMO</name>
<reference evidence="13" key="1">
    <citation type="submission" date="2015-04" db="EMBL/GenBank/DDBJ databases">
        <authorList>
            <person name="Syromyatnikov M.Y."/>
            <person name="Popov V.N."/>
        </authorList>
    </citation>
    <scope>NUCLEOTIDE SEQUENCE</scope>
    <source>
        <strain evidence="13">MO-1</strain>
    </source>
</reference>
<keyword evidence="4 11" id="KW-1003">Cell membrane</keyword>
<dbReference type="Pfam" id="PF01040">
    <property type="entry name" value="UbiA"/>
    <property type="match status" value="1"/>
</dbReference>
<dbReference type="InterPro" id="IPR039653">
    <property type="entry name" value="Prenyltransferase"/>
</dbReference>
<evidence type="ECO:0000256" key="7">
    <source>
        <dbReference type="ARBA" id="ARBA00022688"/>
    </source>
</evidence>
<feature type="transmembrane region" description="Helical" evidence="11">
    <location>
        <begin position="173"/>
        <end position="194"/>
    </location>
</feature>
<dbReference type="InterPro" id="IPR030470">
    <property type="entry name" value="UbiA_prenylTrfase_CS"/>
</dbReference>
<dbReference type="AlphaFoldDB" id="A0A1S7LLQ5"/>
<evidence type="ECO:0000256" key="6">
    <source>
        <dbReference type="ARBA" id="ARBA00022679"/>
    </source>
</evidence>
<evidence type="ECO:0000256" key="4">
    <source>
        <dbReference type="ARBA" id="ARBA00022475"/>
    </source>
</evidence>
<dbReference type="CDD" id="cd13959">
    <property type="entry name" value="PT_UbiA_COQ2"/>
    <property type="match status" value="1"/>
</dbReference>
<dbReference type="PANTHER" id="PTHR11048:SF28">
    <property type="entry name" value="4-HYDROXYBENZOATE POLYPRENYLTRANSFERASE, MITOCHONDRIAL"/>
    <property type="match status" value="1"/>
</dbReference>
<feature type="transmembrane region" description="Helical" evidence="11">
    <location>
        <begin position="122"/>
        <end position="140"/>
    </location>
</feature>
<dbReference type="InterPro" id="IPR006370">
    <property type="entry name" value="HB_polyprenyltransferase-like"/>
</dbReference>
<feature type="transmembrane region" description="Helical" evidence="11">
    <location>
        <begin position="242"/>
        <end position="260"/>
    </location>
</feature>
<dbReference type="GO" id="GO:0006744">
    <property type="term" value="P:ubiquinone biosynthetic process"/>
    <property type="evidence" value="ECO:0007669"/>
    <property type="project" value="UniProtKB-UniRule"/>
</dbReference>
<comment type="similarity">
    <text evidence="3 11">Belongs to the UbiA prenyltransferase family.</text>
</comment>
<dbReference type="EMBL" id="LO017727">
    <property type="protein sequence ID" value="CRH07835.1"/>
    <property type="molecule type" value="Genomic_DNA"/>
</dbReference>
<dbReference type="HAMAP" id="MF_01635">
    <property type="entry name" value="UbiA"/>
    <property type="match status" value="1"/>
</dbReference>
<gene>
    <name evidence="11 13" type="primary">ubiA</name>
    <name evidence="13" type="ORF">MAGMO_3703</name>
</gene>
<evidence type="ECO:0000256" key="2">
    <source>
        <dbReference type="ARBA" id="ARBA00004141"/>
    </source>
</evidence>
<dbReference type="InterPro" id="IPR000537">
    <property type="entry name" value="UbiA_prenyltransferase"/>
</dbReference>
<dbReference type="InterPro" id="IPR044878">
    <property type="entry name" value="UbiA_sf"/>
</dbReference>
<feature type="transmembrane region" description="Helical" evidence="11">
    <location>
        <begin position="272"/>
        <end position="290"/>
    </location>
</feature>
<accession>A0A1S7LLQ5</accession>
<comment type="catalytic activity">
    <reaction evidence="11">
        <text>all-trans-octaprenyl diphosphate + 4-hydroxybenzoate = 4-hydroxy-3-(all-trans-octaprenyl)benzoate + diphosphate</text>
        <dbReference type="Rhea" id="RHEA:27782"/>
        <dbReference type="ChEBI" id="CHEBI:1617"/>
        <dbReference type="ChEBI" id="CHEBI:17879"/>
        <dbReference type="ChEBI" id="CHEBI:33019"/>
        <dbReference type="ChEBI" id="CHEBI:57711"/>
        <dbReference type="EC" id="2.5.1.39"/>
    </reaction>
</comment>
<feature type="transmembrane region" description="Helical" evidence="11">
    <location>
        <begin position="215"/>
        <end position="236"/>
    </location>
</feature>
<evidence type="ECO:0000256" key="11">
    <source>
        <dbReference type="HAMAP-Rule" id="MF_01635"/>
    </source>
</evidence>
<dbReference type="UniPathway" id="UPA00232"/>
<evidence type="ECO:0000256" key="1">
    <source>
        <dbReference type="ARBA" id="ARBA00001946"/>
    </source>
</evidence>
<keyword evidence="5 11" id="KW-0997">Cell inner membrane</keyword>
<feature type="transmembrane region" description="Helical" evidence="11">
    <location>
        <begin position="96"/>
        <end position="116"/>
    </location>
</feature>
<evidence type="ECO:0000313" key="13">
    <source>
        <dbReference type="EMBL" id="CRH07835.1"/>
    </source>
</evidence>